<dbReference type="EMBL" id="ADNT01000123">
    <property type="protein sequence ID" value="EFG48814.1"/>
    <property type="molecule type" value="Genomic_DNA"/>
</dbReference>
<evidence type="ECO:0000313" key="1">
    <source>
        <dbReference type="EMBL" id="EFG48814.1"/>
    </source>
</evidence>
<organism evidence="1 2">
    <name type="scientific">Aerococcus viridans (strain ATCC 11563 / DSM 20340 / CCUG 4311 / JCM 20461 / NBRC 12219 / NCTC 8251 / M1)</name>
    <dbReference type="NCBI Taxonomy" id="655812"/>
    <lineage>
        <taxon>Bacteria</taxon>
        <taxon>Bacillati</taxon>
        <taxon>Bacillota</taxon>
        <taxon>Bacilli</taxon>
        <taxon>Lactobacillales</taxon>
        <taxon>Aerococcaceae</taxon>
        <taxon>Aerococcus</taxon>
    </lineage>
</organism>
<reference evidence="1 2" key="1">
    <citation type="submission" date="2010-04" db="EMBL/GenBank/DDBJ databases">
        <authorList>
            <person name="Muzny D."/>
            <person name="Qin X."/>
            <person name="Deng J."/>
            <person name="Jiang H."/>
            <person name="Liu Y."/>
            <person name="Qu J."/>
            <person name="Song X.-Z."/>
            <person name="Zhang L."/>
            <person name="Thornton R."/>
            <person name="Coyle M."/>
            <person name="Francisco L."/>
            <person name="Jackson L."/>
            <person name="Javaid M."/>
            <person name="Korchina V."/>
            <person name="Kovar C."/>
            <person name="Mata R."/>
            <person name="Mathew T."/>
            <person name="Ngo R."/>
            <person name="Nguyen L."/>
            <person name="Nguyen N."/>
            <person name="Okwuonu G."/>
            <person name="Ongeri F."/>
            <person name="Pham C."/>
            <person name="Simmons D."/>
            <person name="Wilczek-Boney K."/>
            <person name="Hale W."/>
            <person name="Jakkamsetti A."/>
            <person name="Pham P."/>
            <person name="Ruth R."/>
            <person name="San Lucas F."/>
            <person name="Warren J."/>
            <person name="Zhang J."/>
            <person name="Zhao Z."/>
            <person name="Zhou C."/>
            <person name="Zhu D."/>
            <person name="Lee S."/>
            <person name="Bess C."/>
            <person name="Blankenburg K."/>
            <person name="Forbes L."/>
            <person name="Fu Q."/>
            <person name="Gubbala S."/>
            <person name="Hirani K."/>
            <person name="Jayaseelan J.C."/>
            <person name="Lara F."/>
            <person name="Munidasa M."/>
            <person name="Palculict T."/>
            <person name="Patil S."/>
            <person name="Pu L.-L."/>
            <person name="Saada N."/>
            <person name="Tang L."/>
            <person name="Weissenberger G."/>
            <person name="Zhu Y."/>
            <person name="Hemphill L."/>
            <person name="Shang Y."/>
            <person name="Youmans B."/>
            <person name="Ayvaz T."/>
            <person name="Ross M."/>
            <person name="Santibanez J."/>
            <person name="Aqrawi P."/>
            <person name="Gross S."/>
            <person name="Joshi V."/>
            <person name="Fowler G."/>
            <person name="Nazareth L."/>
            <person name="Reid J."/>
            <person name="Worley K."/>
            <person name="Petrosino J."/>
            <person name="Highlander S."/>
            <person name="Gibbs R."/>
            <person name="Gibbs R."/>
        </authorList>
    </citation>
    <scope>NUCLEOTIDE SEQUENCE [LARGE SCALE GENOMIC DNA]</scope>
    <source>
        <strain evidence="1 2">ATCC 11563</strain>
    </source>
</reference>
<name>A0ABN0A6F1_AERVM</name>
<sequence>IFIAMMFAILVINTKLLYEKLTIVIDSGLKAIYDSVIVVFPLKMLIERFIYV</sequence>
<gene>
    <name evidence="1" type="ORF">HMPREF0061_1839</name>
</gene>
<protein>
    <submittedName>
        <fullName evidence="1">Uncharacterized protein</fullName>
    </submittedName>
</protein>
<evidence type="ECO:0000313" key="2">
    <source>
        <dbReference type="Proteomes" id="UP000003764"/>
    </source>
</evidence>
<proteinExistence type="predicted"/>
<keyword evidence="2" id="KW-1185">Reference proteome</keyword>
<dbReference type="Proteomes" id="UP000003764">
    <property type="component" value="Unassembled WGS sequence"/>
</dbReference>
<feature type="non-terminal residue" evidence="1">
    <location>
        <position position="1"/>
    </location>
</feature>
<accession>A0ABN0A6F1</accession>
<comment type="caution">
    <text evidence="1">The sequence shown here is derived from an EMBL/GenBank/DDBJ whole genome shotgun (WGS) entry which is preliminary data.</text>
</comment>